<dbReference type="Proteomes" id="UP000077315">
    <property type="component" value="Unassembled WGS sequence"/>
</dbReference>
<keyword evidence="1" id="KW-0812">Transmembrane</keyword>
<dbReference type="EMBL" id="KV440988">
    <property type="protein sequence ID" value="OAD70487.1"/>
    <property type="molecule type" value="Genomic_DNA"/>
</dbReference>
<dbReference type="InParanoid" id="A0A167LHQ5"/>
<dbReference type="RefSeq" id="XP_018288527.1">
    <property type="nucleotide sequence ID" value="XM_018442301.1"/>
</dbReference>
<feature type="transmembrane region" description="Helical" evidence="1">
    <location>
        <begin position="122"/>
        <end position="141"/>
    </location>
</feature>
<feature type="transmembrane region" description="Helical" evidence="1">
    <location>
        <begin position="82"/>
        <end position="102"/>
    </location>
</feature>
<dbReference type="AlphaFoldDB" id="A0A167LHQ5"/>
<gene>
    <name evidence="2" type="ORF">PHYBLDRAFT_70590</name>
</gene>
<evidence type="ECO:0000256" key="1">
    <source>
        <dbReference type="SAM" id="Phobius"/>
    </source>
</evidence>
<organism evidence="2 3">
    <name type="scientific">Phycomyces blakesleeanus (strain ATCC 8743b / DSM 1359 / FGSC 10004 / NBRC 33097 / NRRL 1555)</name>
    <dbReference type="NCBI Taxonomy" id="763407"/>
    <lineage>
        <taxon>Eukaryota</taxon>
        <taxon>Fungi</taxon>
        <taxon>Fungi incertae sedis</taxon>
        <taxon>Mucoromycota</taxon>
        <taxon>Mucoromycotina</taxon>
        <taxon>Mucoromycetes</taxon>
        <taxon>Mucorales</taxon>
        <taxon>Phycomycetaceae</taxon>
        <taxon>Phycomyces</taxon>
    </lineage>
</organism>
<proteinExistence type="predicted"/>
<accession>A0A167LHQ5</accession>
<dbReference type="GeneID" id="29003207"/>
<name>A0A167LHQ5_PHYB8</name>
<dbReference type="VEuPathDB" id="FungiDB:PHYBLDRAFT_70590"/>
<protein>
    <submittedName>
        <fullName evidence="2">Uncharacterized protein</fullName>
    </submittedName>
</protein>
<keyword evidence="3" id="KW-1185">Reference proteome</keyword>
<reference evidence="3" key="1">
    <citation type="submission" date="2015-06" db="EMBL/GenBank/DDBJ databases">
        <title>Expansion of signal transduction pathways in fungi by whole-genome duplication.</title>
        <authorList>
            <consortium name="DOE Joint Genome Institute"/>
            <person name="Corrochano L.M."/>
            <person name="Kuo A."/>
            <person name="Marcet-Houben M."/>
            <person name="Polaino S."/>
            <person name="Salamov A."/>
            <person name="Villalobos J.M."/>
            <person name="Alvarez M.I."/>
            <person name="Avalos J."/>
            <person name="Benito E.P."/>
            <person name="Benoit I."/>
            <person name="Burger G."/>
            <person name="Camino L.P."/>
            <person name="Canovas D."/>
            <person name="Cerda-Olmedo E."/>
            <person name="Cheng J.-F."/>
            <person name="Dominguez A."/>
            <person name="Elias M."/>
            <person name="Eslava A.P."/>
            <person name="Glaser F."/>
            <person name="Grimwood J."/>
            <person name="Gutierrez G."/>
            <person name="Heitman J."/>
            <person name="Henrissat B."/>
            <person name="Iturriaga E.A."/>
            <person name="Lang B.F."/>
            <person name="Lavin J.L."/>
            <person name="Lee S."/>
            <person name="Li W."/>
            <person name="Lindquist E."/>
            <person name="Lopez-Garcia S."/>
            <person name="Luque E.M."/>
            <person name="Marcos A.T."/>
            <person name="Martin J."/>
            <person name="McCluskey K."/>
            <person name="Medina H.R."/>
            <person name="Miralles-Duran A."/>
            <person name="Miyazaki A."/>
            <person name="Munoz-Torres E."/>
            <person name="Oguiza J.A."/>
            <person name="Ohm R."/>
            <person name="Olmedo M."/>
            <person name="Orejas M."/>
            <person name="Ortiz-Castellanos L."/>
            <person name="Pisabarro A.G."/>
            <person name="Rodriguez-Romero J."/>
            <person name="Ruiz-Herrera J."/>
            <person name="Ruiz-Vazquez R."/>
            <person name="Sanz C."/>
            <person name="Schackwitz W."/>
            <person name="Schmutz J."/>
            <person name="Shahriari M."/>
            <person name="Shelest E."/>
            <person name="Silva-Franco F."/>
            <person name="Soanes D."/>
            <person name="Syed K."/>
            <person name="Tagua V.G."/>
            <person name="Talbot N.J."/>
            <person name="Thon M."/>
            <person name="De vries R.P."/>
            <person name="Wiebenga A."/>
            <person name="Yadav J.S."/>
            <person name="Braun E.L."/>
            <person name="Baker S."/>
            <person name="Garre V."/>
            <person name="Horwitz B."/>
            <person name="Torres-Martinez S."/>
            <person name="Idnurm A."/>
            <person name="Herrera-Estrella A."/>
            <person name="Gabaldon T."/>
            <person name="Grigoriev I.V."/>
        </authorList>
    </citation>
    <scope>NUCLEOTIDE SEQUENCE [LARGE SCALE GENOMIC DNA]</scope>
    <source>
        <strain evidence="3">NRRL 1555(-)</strain>
    </source>
</reference>
<evidence type="ECO:0000313" key="3">
    <source>
        <dbReference type="Proteomes" id="UP000077315"/>
    </source>
</evidence>
<keyword evidence="1" id="KW-0472">Membrane</keyword>
<sequence>MKSINLHSYSFVKIAGDCPHIIENSGNQSVGQMFIILEPLISQIMCAHVCFHVDEISSDISLSFGLFHVSPKAVTKAEKSNLIVRNLGIGTIFMGTLIKRIVHMNFDIYERKHINQGSLGGFTSLFSILIIIGWCLNYRYIQQSSIQSW</sequence>
<keyword evidence="1" id="KW-1133">Transmembrane helix</keyword>
<evidence type="ECO:0000313" key="2">
    <source>
        <dbReference type="EMBL" id="OAD70487.1"/>
    </source>
</evidence>